<evidence type="ECO:0000313" key="2">
    <source>
        <dbReference type="WBParaSite" id="ACRNAN_scaffold16488.g14147.t1"/>
    </source>
</evidence>
<reference evidence="2" key="1">
    <citation type="submission" date="2022-11" db="UniProtKB">
        <authorList>
            <consortium name="WormBaseParasite"/>
        </authorList>
    </citation>
    <scope>IDENTIFICATION</scope>
</reference>
<keyword evidence="1" id="KW-1185">Reference proteome</keyword>
<protein>
    <submittedName>
        <fullName evidence="2">Uncharacterized protein</fullName>
    </submittedName>
</protein>
<dbReference type="Proteomes" id="UP000887540">
    <property type="component" value="Unplaced"/>
</dbReference>
<proteinExistence type="predicted"/>
<dbReference type="WBParaSite" id="ACRNAN_scaffold16488.g14147.t1">
    <property type="protein sequence ID" value="ACRNAN_scaffold16488.g14147.t1"/>
    <property type="gene ID" value="ACRNAN_scaffold16488.g14147"/>
</dbReference>
<sequence>MRFVKRLETDARLIIVIHYTELELEVDNVGQSGDALRNRYNPKKQDSFTKSKILCRRFFHENLPNVLFVVAKPIIVTKKSKLSIFVV</sequence>
<organism evidence="1 2">
    <name type="scientific">Acrobeloides nanus</name>
    <dbReference type="NCBI Taxonomy" id="290746"/>
    <lineage>
        <taxon>Eukaryota</taxon>
        <taxon>Metazoa</taxon>
        <taxon>Ecdysozoa</taxon>
        <taxon>Nematoda</taxon>
        <taxon>Chromadorea</taxon>
        <taxon>Rhabditida</taxon>
        <taxon>Tylenchina</taxon>
        <taxon>Cephalobomorpha</taxon>
        <taxon>Cephaloboidea</taxon>
        <taxon>Cephalobidae</taxon>
        <taxon>Acrobeloides</taxon>
    </lineage>
</organism>
<accession>A0A914D0G9</accession>
<dbReference type="AlphaFoldDB" id="A0A914D0G9"/>
<name>A0A914D0G9_9BILA</name>
<evidence type="ECO:0000313" key="1">
    <source>
        <dbReference type="Proteomes" id="UP000887540"/>
    </source>
</evidence>